<accession>A0A0S2TEY6</accession>
<dbReference type="PANTHER" id="PTHR43591:SF24">
    <property type="entry name" value="2-METHOXY-6-POLYPRENYL-1,4-BENZOQUINOL METHYLASE, MITOCHONDRIAL"/>
    <property type="match status" value="1"/>
</dbReference>
<feature type="domain" description="Methyltransferase type 11" evidence="1">
    <location>
        <begin position="43"/>
        <end position="127"/>
    </location>
</feature>
<proteinExistence type="predicted"/>
<organism evidence="2 3">
    <name type="scientific">Candidatus Tenderia electrophaga</name>
    <dbReference type="NCBI Taxonomy" id="1748243"/>
    <lineage>
        <taxon>Bacteria</taxon>
        <taxon>Pseudomonadati</taxon>
        <taxon>Pseudomonadota</taxon>
        <taxon>Gammaproteobacteria</taxon>
        <taxon>Candidatus Tenderiales</taxon>
        <taxon>Candidatus Tenderiaceae</taxon>
        <taxon>Candidatus Tenderia</taxon>
    </lineage>
</organism>
<evidence type="ECO:0000259" key="1">
    <source>
        <dbReference type="Pfam" id="PF08241"/>
    </source>
</evidence>
<dbReference type="CDD" id="cd02440">
    <property type="entry name" value="AdoMet_MTases"/>
    <property type="match status" value="1"/>
</dbReference>
<evidence type="ECO:0000313" key="3">
    <source>
        <dbReference type="Proteomes" id="UP000055136"/>
    </source>
</evidence>
<reference evidence="2" key="1">
    <citation type="submission" date="2015-10" db="EMBL/GenBank/DDBJ databases">
        <title>Description of Candidatus Tenderia electrophaga gen. nov, sp. nov., an Uncultivated Electroautotroph from a Biocathode Enrichment.</title>
        <authorList>
            <person name="Eddie B.J."/>
            <person name="Malanoski A.P."/>
            <person name="Wang Z."/>
            <person name="Hall R.J."/>
            <person name="Oh S.D."/>
            <person name="Heiner C."/>
            <person name="Lin B."/>
            <person name="Strycharz-Glaven S.M."/>
        </authorList>
    </citation>
    <scope>NUCLEOTIDE SEQUENCE [LARGE SCALE GENOMIC DNA]</scope>
    <source>
        <strain evidence="2">NRL1</strain>
    </source>
</reference>
<dbReference type="KEGG" id="tee:Tel_11625"/>
<sequence length="215" mass="24246">MRRFIDPAAYEAWYRTPRGAWIGRAEFTLLMRLLRPTSGDTLLDVGCGTGYFSRRFADSGLHVTGIDPDAAMLAFANSRSANVQYMQASALRLPFRDHAFDYASAITSLCFIEPPTLAIAEMQRVSRHAVVLGLLNRHSLLYYAKHDQGGYKGARWDGTRDVRQWLEPFAPTVETEIRSAIFLPGGNLFSRTIERCLPTRLPYGGFLAVKIQRRL</sequence>
<dbReference type="Pfam" id="PF08241">
    <property type="entry name" value="Methyltransf_11"/>
    <property type="match status" value="1"/>
</dbReference>
<dbReference type="SUPFAM" id="SSF53335">
    <property type="entry name" value="S-adenosyl-L-methionine-dependent methyltransferases"/>
    <property type="match status" value="1"/>
</dbReference>
<dbReference type="STRING" id="1748243.Tel_11625"/>
<dbReference type="Gene3D" id="3.40.50.150">
    <property type="entry name" value="Vaccinia Virus protein VP39"/>
    <property type="match status" value="1"/>
</dbReference>
<dbReference type="AlphaFoldDB" id="A0A0S2TEY6"/>
<evidence type="ECO:0000313" key="2">
    <source>
        <dbReference type="EMBL" id="ALP53734.1"/>
    </source>
</evidence>
<dbReference type="PANTHER" id="PTHR43591">
    <property type="entry name" value="METHYLTRANSFERASE"/>
    <property type="match status" value="1"/>
</dbReference>
<dbReference type="Proteomes" id="UP000055136">
    <property type="component" value="Chromosome"/>
</dbReference>
<dbReference type="EMBL" id="CP013099">
    <property type="protein sequence ID" value="ALP53734.1"/>
    <property type="molecule type" value="Genomic_DNA"/>
</dbReference>
<gene>
    <name evidence="2" type="ORF">Tel_11625</name>
</gene>
<keyword evidence="3" id="KW-1185">Reference proteome</keyword>
<dbReference type="InterPro" id="IPR013216">
    <property type="entry name" value="Methyltransf_11"/>
</dbReference>
<protein>
    <recommendedName>
        <fullName evidence="1">Methyltransferase type 11 domain-containing protein</fullName>
    </recommendedName>
</protein>
<dbReference type="GO" id="GO:0008757">
    <property type="term" value="F:S-adenosylmethionine-dependent methyltransferase activity"/>
    <property type="evidence" value="ECO:0007669"/>
    <property type="project" value="InterPro"/>
</dbReference>
<dbReference type="InterPro" id="IPR029063">
    <property type="entry name" value="SAM-dependent_MTases_sf"/>
</dbReference>
<name>A0A0S2TEY6_9GAMM</name>